<accession>A0A0E9TH82</accession>
<name>A0A0E9TH82_ANGAN</name>
<proteinExistence type="predicted"/>
<dbReference type="EMBL" id="GBXM01056484">
    <property type="protein sequence ID" value="JAH52093.1"/>
    <property type="molecule type" value="Transcribed_RNA"/>
</dbReference>
<reference evidence="1" key="1">
    <citation type="submission" date="2014-11" db="EMBL/GenBank/DDBJ databases">
        <authorList>
            <person name="Amaro Gonzalez C."/>
        </authorList>
    </citation>
    <scope>NUCLEOTIDE SEQUENCE</scope>
</reference>
<organism evidence="1">
    <name type="scientific">Anguilla anguilla</name>
    <name type="common">European freshwater eel</name>
    <name type="synonym">Muraena anguilla</name>
    <dbReference type="NCBI Taxonomy" id="7936"/>
    <lineage>
        <taxon>Eukaryota</taxon>
        <taxon>Metazoa</taxon>
        <taxon>Chordata</taxon>
        <taxon>Craniata</taxon>
        <taxon>Vertebrata</taxon>
        <taxon>Euteleostomi</taxon>
        <taxon>Actinopterygii</taxon>
        <taxon>Neopterygii</taxon>
        <taxon>Teleostei</taxon>
        <taxon>Anguilliformes</taxon>
        <taxon>Anguillidae</taxon>
        <taxon>Anguilla</taxon>
    </lineage>
</organism>
<sequence length="34" mass="3815">MSSSLPLCFRGPAPLHLCAGFILRNHKLKLKFSM</sequence>
<protein>
    <submittedName>
        <fullName evidence="1">Uncharacterized protein</fullName>
    </submittedName>
</protein>
<dbReference type="AlphaFoldDB" id="A0A0E9TH82"/>
<evidence type="ECO:0000313" key="1">
    <source>
        <dbReference type="EMBL" id="JAH52093.1"/>
    </source>
</evidence>
<reference evidence="1" key="2">
    <citation type="journal article" date="2015" name="Fish Shellfish Immunol.">
        <title>Early steps in the European eel (Anguilla anguilla)-Vibrio vulnificus interaction in the gills: Role of the RtxA13 toxin.</title>
        <authorList>
            <person name="Callol A."/>
            <person name="Pajuelo D."/>
            <person name="Ebbesson L."/>
            <person name="Teles M."/>
            <person name="MacKenzie S."/>
            <person name="Amaro C."/>
        </authorList>
    </citation>
    <scope>NUCLEOTIDE SEQUENCE</scope>
</reference>